<comment type="caution">
    <text evidence="5">The sequence shown here is derived from an EMBL/GenBank/DDBJ whole genome shotgun (WGS) entry which is preliminary data.</text>
</comment>
<dbReference type="PANTHER" id="PTHR46796">
    <property type="entry name" value="HTH-TYPE TRANSCRIPTIONAL ACTIVATOR RHAS-RELATED"/>
    <property type="match status" value="1"/>
</dbReference>
<dbReference type="InterPro" id="IPR020449">
    <property type="entry name" value="Tscrpt_reg_AraC-type_HTH"/>
</dbReference>
<dbReference type="InterPro" id="IPR009057">
    <property type="entry name" value="Homeodomain-like_sf"/>
</dbReference>
<dbReference type="InterPro" id="IPR050204">
    <property type="entry name" value="AraC_XylS_family_regulators"/>
</dbReference>
<dbReference type="Pfam" id="PF08448">
    <property type="entry name" value="PAS_4"/>
    <property type="match status" value="1"/>
</dbReference>
<sequence>MRPIPLPDAFSSPGLLALLDLLHFLPDTVAFIKDDQGRYVYGNDTLLRRLHLRSPEALTGRQASDLFPAALGDRYTQQDLKVLAGKPLTEHLERHLYTGGRSGWCLTTKRAVHDPGGATLGLIGISRDLAMSPGSGTALADAVAHIQEHYARPLSIADLAARNQMSLVTFERQIKRVYGVTPSQLLMRARVEAATRLLQTTAWPVARVAVECGYFDHSAFSRVFKAAVGVTPRQFRELFPPEPATPSKVRR</sequence>
<dbReference type="Pfam" id="PF12833">
    <property type="entry name" value="HTH_18"/>
    <property type="match status" value="1"/>
</dbReference>
<dbReference type="EMBL" id="BMPE01000009">
    <property type="protein sequence ID" value="GGL08275.1"/>
    <property type="molecule type" value="Genomic_DNA"/>
</dbReference>
<dbReference type="Gene3D" id="1.10.10.60">
    <property type="entry name" value="Homeodomain-like"/>
    <property type="match status" value="1"/>
</dbReference>
<dbReference type="Gene3D" id="3.30.450.20">
    <property type="entry name" value="PAS domain"/>
    <property type="match status" value="1"/>
</dbReference>
<keyword evidence="3" id="KW-0804">Transcription</keyword>
<dbReference type="RefSeq" id="WP_189069695.1">
    <property type="nucleotide sequence ID" value="NZ_BMPE01000009.1"/>
</dbReference>
<dbReference type="PANTHER" id="PTHR46796:SF13">
    <property type="entry name" value="HTH-TYPE TRANSCRIPTIONAL ACTIVATOR RHAS"/>
    <property type="match status" value="1"/>
</dbReference>
<dbReference type="SMART" id="SM00342">
    <property type="entry name" value="HTH_ARAC"/>
    <property type="match status" value="1"/>
</dbReference>
<evidence type="ECO:0000313" key="5">
    <source>
        <dbReference type="EMBL" id="GGL08275.1"/>
    </source>
</evidence>
<dbReference type="InterPro" id="IPR013656">
    <property type="entry name" value="PAS_4"/>
</dbReference>
<name>A0ABQ2FM64_9DEIO</name>
<dbReference type="InterPro" id="IPR000014">
    <property type="entry name" value="PAS"/>
</dbReference>
<keyword evidence="1" id="KW-0805">Transcription regulation</keyword>
<reference evidence="6" key="1">
    <citation type="journal article" date="2019" name="Int. J. Syst. Evol. Microbiol.">
        <title>The Global Catalogue of Microorganisms (GCM) 10K type strain sequencing project: providing services to taxonomists for standard genome sequencing and annotation.</title>
        <authorList>
            <consortium name="The Broad Institute Genomics Platform"/>
            <consortium name="The Broad Institute Genome Sequencing Center for Infectious Disease"/>
            <person name="Wu L."/>
            <person name="Ma J."/>
        </authorList>
    </citation>
    <scope>NUCLEOTIDE SEQUENCE [LARGE SCALE GENOMIC DNA]</scope>
    <source>
        <strain evidence="6">JCM 19173</strain>
    </source>
</reference>
<evidence type="ECO:0000259" key="4">
    <source>
        <dbReference type="PROSITE" id="PS01124"/>
    </source>
</evidence>
<evidence type="ECO:0000256" key="2">
    <source>
        <dbReference type="ARBA" id="ARBA00023125"/>
    </source>
</evidence>
<feature type="domain" description="HTH araC/xylS-type" evidence="4">
    <location>
        <begin position="140"/>
        <end position="238"/>
    </location>
</feature>
<evidence type="ECO:0000313" key="6">
    <source>
        <dbReference type="Proteomes" id="UP000604341"/>
    </source>
</evidence>
<evidence type="ECO:0000256" key="1">
    <source>
        <dbReference type="ARBA" id="ARBA00023015"/>
    </source>
</evidence>
<keyword evidence="6" id="KW-1185">Reference proteome</keyword>
<gene>
    <name evidence="5" type="ORF">GCM10010844_28850</name>
</gene>
<dbReference type="SUPFAM" id="SSF46689">
    <property type="entry name" value="Homeodomain-like"/>
    <property type="match status" value="2"/>
</dbReference>
<protein>
    <submittedName>
        <fullName evidence="5">Transcriptional regulator</fullName>
    </submittedName>
</protein>
<dbReference type="PROSITE" id="PS00041">
    <property type="entry name" value="HTH_ARAC_FAMILY_1"/>
    <property type="match status" value="1"/>
</dbReference>
<dbReference type="PROSITE" id="PS01124">
    <property type="entry name" value="HTH_ARAC_FAMILY_2"/>
    <property type="match status" value="1"/>
</dbReference>
<dbReference type="CDD" id="cd00130">
    <property type="entry name" value="PAS"/>
    <property type="match status" value="1"/>
</dbReference>
<organism evidence="5 6">
    <name type="scientific">Deinococcus radiotolerans</name>
    <dbReference type="NCBI Taxonomy" id="1309407"/>
    <lineage>
        <taxon>Bacteria</taxon>
        <taxon>Thermotogati</taxon>
        <taxon>Deinococcota</taxon>
        <taxon>Deinococci</taxon>
        <taxon>Deinococcales</taxon>
        <taxon>Deinococcaceae</taxon>
        <taxon>Deinococcus</taxon>
    </lineage>
</organism>
<evidence type="ECO:0000256" key="3">
    <source>
        <dbReference type="ARBA" id="ARBA00023163"/>
    </source>
</evidence>
<dbReference type="InterPro" id="IPR018062">
    <property type="entry name" value="HTH_AraC-typ_CS"/>
</dbReference>
<dbReference type="Proteomes" id="UP000604341">
    <property type="component" value="Unassembled WGS sequence"/>
</dbReference>
<dbReference type="InterPro" id="IPR035965">
    <property type="entry name" value="PAS-like_dom_sf"/>
</dbReference>
<dbReference type="PRINTS" id="PR00032">
    <property type="entry name" value="HTHARAC"/>
</dbReference>
<dbReference type="InterPro" id="IPR018060">
    <property type="entry name" value="HTH_AraC"/>
</dbReference>
<proteinExistence type="predicted"/>
<dbReference type="SUPFAM" id="SSF55785">
    <property type="entry name" value="PYP-like sensor domain (PAS domain)"/>
    <property type="match status" value="1"/>
</dbReference>
<accession>A0ABQ2FM64</accession>
<keyword evidence="2" id="KW-0238">DNA-binding</keyword>